<dbReference type="EMBL" id="NKXS01001890">
    <property type="protein sequence ID" value="PIN16351.1"/>
    <property type="molecule type" value="Genomic_DNA"/>
</dbReference>
<reference evidence="1" key="1">
    <citation type="submission" date="2017-07" db="EMBL/GenBank/DDBJ databases">
        <authorList>
            <person name="Sun Z.S."/>
            <person name="Albrecht U."/>
            <person name="Echele G."/>
            <person name="Lee C.C."/>
        </authorList>
    </citation>
    <scope>NUCLEOTIDE SEQUENCE</scope>
    <source>
        <strain evidence="1">UFG-1</strain>
        <tissue evidence="1">Leaf</tissue>
    </source>
</reference>
<evidence type="ECO:0000313" key="2">
    <source>
        <dbReference type="EMBL" id="PIN16351.1"/>
    </source>
</evidence>
<organism evidence="1 3">
    <name type="scientific">Handroanthus impetiginosus</name>
    <dbReference type="NCBI Taxonomy" id="429701"/>
    <lineage>
        <taxon>Eukaryota</taxon>
        <taxon>Viridiplantae</taxon>
        <taxon>Streptophyta</taxon>
        <taxon>Embryophyta</taxon>
        <taxon>Tracheophyta</taxon>
        <taxon>Spermatophyta</taxon>
        <taxon>Magnoliopsida</taxon>
        <taxon>eudicotyledons</taxon>
        <taxon>Gunneridae</taxon>
        <taxon>Pentapetalae</taxon>
        <taxon>asterids</taxon>
        <taxon>lamiids</taxon>
        <taxon>Lamiales</taxon>
        <taxon>Bignoniaceae</taxon>
        <taxon>Crescentiina</taxon>
        <taxon>Tabebuia alliance</taxon>
        <taxon>Handroanthus</taxon>
    </lineage>
</organism>
<evidence type="ECO:0000313" key="3">
    <source>
        <dbReference type="Proteomes" id="UP000231279"/>
    </source>
</evidence>
<protein>
    <submittedName>
        <fullName evidence="1">Uncharacterized protein</fullName>
    </submittedName>
</protein>
<comment type="caution">
    <text evidence="1">The sequence shown here is derived from an EMBL/GenBank/DDBJ whole genome shotgun (WGS) entry which is preliminary data.</text>
</comment>
<dbReference type="EMBL" id="NKXS01001891">
    <property type="protein sequence ID" value="PIN16345.1"/>
    <property type="molecule type" value="Genomic_DNA"/>
</dbReference>
<gene>
    <name evidence="2" type="ORF">CDL12_11003</name>
    <name evidence="1" type="ORF">CDL12_11004</name>
</gene>
<keyword evidence="3" id="KW-1185">Reference proteome</keyword>
<reference evidence="3" key="2">
    <citation type="journal article" date="2018" name="Gigascience">
        <title>Genome assembly of the Pink Ipe (Handroanthus impetiginosus, Bignoniaceae), a highly valued, ecologically keystone Neotropical timber forest tree.</title>
        <authorList>
            <person name="Silva-Junior O.B."/>
            <person name="Grattapaglia D."/>
            <person name="Novaes E."/>
            <person name="Collevatti R.G."/>
        </authorList>
    </citation>
    <scope>NUCLEOTIDE SEQUENCE [LARGE SCALE GENOMIC DNA]</scope>
    <source>
        <strain evidence="3">cv. UFG-1</strain>
    </source>
</reference>
<reference evidence="1" key="3">
    <citation type="journal article" date="2018" name="Gigascience">
        <title>Genome assembly of the pink ipe (Handroanthus impetiginosus, Bignoniaceae), a highly-valued ecologically keystone neotropical timber forest tree.</title>
        <authorList>
            <person name="Silva-Junior O.B."/>
            <person name="Novaes E."/>
            <person name="Grattapaglia D."/>
            <person name="Collevatti R.G."/>
        </authorList>
    </citation>
    <scope>NUCLEOTIDE SEQUENCE [LARGE SCALE GENOMIC DNA]</scope>
    <source>
        <strain evidence="1">UFG-1</strain>
        <tissue evidence="1">Leaf</tissue>
    </source>
</reference>
<dbReference type="AlphaFoldDB" id="A0A2G9HFQ1"/>
<proteinExistence type="predicted"/>
<dbReference type="Proteomes" id="UP000231279">
    <property type="component" value="Unassembled WGS sequence"/>
</dbReference>
<accession>A0A2G9HFQ1</accession>
<sequence>MRISLNLSIRLVTPDNRLCSCILVWGRCRLSTRVLVLAGSFPMGLGNTIAMDIFVAEGTTGVKCNSICLLIFLC</sequence>
<name>A0A2G9HFQ1_9LAMI</name>
<evidence type="ECO:0000313" key="1">
    <source>
        <dbReference type="EMBL" id="PIN16345.1"/>
    </source>
</evidence>